<dbReference type="EMBL" id="QKZL01000054">
    <property type="protein sequence ID" value="PZX10114.1"/>
    <property type="molecule type" value="Genomic_DNA"/>
</dbReference>
<keyword evidence="2" id="KW-1185">Reference proteome</keyword>
<dbReference type="AlphaFoldDB" id="A0A2W7MZU4"/>
<accession>A0A2W7MZU4</accession>
<dbReference type="Proteomes" id="UP000248916">
    <property type="component" value="Unassembled WGS sequence"/>
</dbReference>
<comment type="caution">
    <text evidence="1">The sequence shown here is derived from an EMBL/GenBank/DDBJ whole genome shotgun (WGS) entry which is preliminary data.</text>
</comment>
<protein>
    <submittedName>
        <fullName evidence="1">Uncharacterized protein</fullName>
    </submittedName>
</protein>
<evidence type="ECO:0000313" key="1">
    <source>
        <dbReference type="EMBL" id="PZX10114.1"/>
    </source>
</evidence>
<proteinExistence type="predicted"/>
<evidence type="ECO:0000313" key="2">
    <source>
        <dbReference type="Proteomes" id="UP000248916"/>
    </source>
</evidence>
<organism evidence="1 2">
    <name type="scientific">Palleronia aestuarii</name>
    <dbReference type="NCBI Taxonomy" id="568105"/>
    <lineage>
        <taxon>Bacteria</taxon>
        <taxon>Pseudomonadati</taxon>
        <taxon>Pseudomonadota</taxon>
        <taxon>Alphaproteobacteria</taxon>
        <taxon>Rhodobacterales</taxon>
        <taxon>Roseobacteraceae</taxon>
        <taxon>Palleronia</taxon>
    </lineage>
</organism>
<name>A0A2W7MZU4_9RHOB</name>
<gene>
    <name evidence="1" type="ORF">LX81_04315</name>
</gene>
<reference evidence="1 2" key="1">
    <citation type="submission" date="2018-06" db="EMBL/GenBank/DDBJ databases">
        <title>Genomic Encyclopedia of Archaeal and Bacterial Type Strains, Phase II (KMG-II): from individual species to whole genera.</title>
        <authorList>
            <person name="Goeker M."/>
        </authorList>
    </citation>
    <scope>NUCLEOTIDE SEQUENCE [LARGE SCALE GENOMIC DNA]</scope>
    <source>
        <strain evidence="1 2">DSM 22009</strain>
    </source>
</reference>
<sequence>MVLWACMGTRYMLLDGNASFAPKPDHSISVAALDQAETDQL</sequence>